<organism evidence="3 4">
    <name type="scientific">Choiromyces venosus 120613-1</name>
    <dbReference type="NCBI Taxonomy" id="1336337"/>
    <lineage>
        <taxon>Eukaryota</taxon>
        <taxon>Fungi</taxon>
        <taxon>Dikarya</taxon>
        <taxon>Ascomycota</taxon>
        <taxon>Pezizomycotina</taxon>
        <taxon>Pezizomycetes</taxon>
        <taxon>Pezizales</taxon>
        <taxon>Tuberaceae</taxon>
        <taxon>Choiromyces</taxon>
    </lineage>
</organism>
<keyword evidence="4" id="KW-1185">Reference proteome</keyword>
<evidence type="ECO:0000313" key="3">
    <source>
        <dbReference type="EMBL" id="RPA92243.1"/>
    </source>
</evidence>
<keyword evidence="2" id="KW-1133">Transmembrane helix</keyword>
<keyword evidence="2" id="KW-0812">Transmembrane</keyword>
<sequence length="292" mass="32002">MPIMNYTGSTAIFGRAFLKAVYLAVNYETDEFQVAPASFSTEKDVQAFTSPVNGAKSWPTKKSKNLDPDDSDGVISPLMIGGVVGGGLLLIAIILGFTLLSIKKKKDQTRKHSQDFGYSYQNSDFCSSSSSDKAHSEHSKAKVTTTKSRESNTKIDLSAGADLGDRSNEALLIPPGHYEYGGYIHNKRLPAKLDTTTLTYPTTYIPHKETYGTVPTSEVCEPTIRAVTSSPYMPYRPADYSPVSPQESPISIKNQVAPSPVAPFSPYSPYAIDNLWKKLPQPPHMRVHEMPC</sequence>
<accession>A0A3N4J1K2</accession>
<name>A0A3N4J1K2_9PEZI</name>
<gene>
    <name evidence="3" type="ORF">L873DRAFT_209787</name>
</gene>
<feature type="region of interest" description="Disordered" evidence="1">
    <location>
        <begin position="129"/>
        <end position="160"/>
    </location>
</feature>
<proteinExistence type="predicted"/>
<protein>
    <recommendedName>
        <fullName evidence="5">Peptidase A1 domain-containing protein</fullName>
    </recommendedName>
</protein>
<dbReference type="EMBL" id="ML120478">
    <property type="protein sequence ID" value="RPA92243.1"/>
    <property type="molecule type" value="Genomic_DNA"/>
</dbReference>
<dbReference type="AlphaFoldDB" id="A0A3N4J1K2"/>
<evidence type="ECO:0008006" key="5">
    <source>
        <dbReference type="Google" id="ProtNLM"/>
    </source>
</evidence>
<evidence type="ECO:0000256" key="1">
    <source>
        <dbReference type="SAM" id="MobiDB-lite"/>
    </source>
</evidence>
<feature type="transmembrane region" description="Helical" evidence="2">
    <location>
        <begin position="78"/>
        <end position="102"/>
    </location>
</feature>
<reference evidence="3 4" key="1">
    <citation type="journal article" date="2018" name="Nat. Ecol. Evol.">
        <title>Pezizomycetes genomes reveal the molecular basis of ectomycorrhizal truffle lifestyle.</title>
        <authorList>
            <person name="Murat C."/>
            <person name="Payen T."/>
            <person name="Noel B."/>
            <person name="Kuo A."/>
            <person name="Morin E."/>
            <person name="Chen J."/>
            <person name="Kohler A."/>
            <person name="Krizsan K."/>
            <person name="Balestrini R."/>
            <person name="Da Silva C."/>
            <person name="Montanini B."/>
            <person name="Hainaut M."/>
            <person name="Levati E."/>
            <person name="Barry K.W."/>
            <person name="Belfiori B."/>
            <person name="Cichocki N."/>
            <person name="Clum A."/>
            <person name="Dockter R.B."/>
            <person name="Fauchery L."/>
            <person name="Guy J."/>
            <person name="Iotti M."/>
            <person name="Le Tacon F."/>
            <person name="Lindquist E.A."/>
            <person name="Lipzen A."/>
            <person name="Malagnac F."/>
            <person name="Mello A."/>
            <person name="Molinier V."/>
            <person name="Miyauchi S."/>
            <person name="Poulain J."/>
            <person name="Riccioni C."/>
            <person name="Rubini A."/>
            <person name="Sitrit Y."/>
            <person name="Splivallo R."/>
            <person name="Traeger S."/>
            <person name="Wang M."/>
            <person name="Zifcakova L."/>
            <person name="Wipf D."/>
            <person name="Zambonelli A."/>
            <person name="Paolocci F."/>
            <person name="Nowrousian M."/>
            <person name="Ottonello S."/>
            <person name="Baldrian P."/>
            <person name="Spatafora J.W."/>
            <person name="Henrissat B."/>
            <person name="Nagy L.G."/>
            <person name="Aury J.M."/>
            <person name="Wincker P."/>
            <person name="Grigoriev I.V."/>
            <person name="Bonfante P."/>
            <person name="Martin F.M."/>
        </authorList>
    </citation>
    <scope>NUCLEOTIDE SEQUENCE [LARGE SCALE GENOMIC DNA]</scope>
    <source>
        <strain evidence="3 4">120613-1</strain>
    </source>
</reference>
<dbReference type="Proteomes" id="UP000276215">
    <property type="component" value="Unassembled WGS sequence"/>
</dbReference>
<evidence type="ECO:0000256" key="2">
    <source>
        <dbReference type="SAM" id="Phobius"/>
    </source>
</evidence>
<dbReference type="OrthoDB" id="4074350at2759"/>
<evidence type="ECO:0000313" key="4">
    <source>
        <dbReference type="Proteomes" id="UP000276215"/>
    </source>
</evidence>
<keyword evidence="2" id="KW-0472">Membrane</keyword>